<dbReference type="AlphaFoldDB" id="A0A1B1TDX9"/>
<evidence type="ECO:0000313" key="2">
    <source>
        <dbReference type="EMBL" id="ANV80497.1"/>
    </source>
</evidence>
<name>A0A1B1TDX9_9ARCH</name>
<reference evidence="2" key="2">
    <citation type="journal article" date="2015" name="ISME J.">
        <title>A new class of marine Euryarchaeota group II from the Mediterranean deep chlorophyll maximum.</title>
        <authorList>
            <person name="Martin-Cuadrado A.B."/>
            <person name="Garcia-Heredia I."/>
            <person name="Molto A.G."/>
            <person name="Lopez-Ubeda R."/>
            <person name="Kimes N."/>
            <person name="Lopez-Garcia P."/>
            <person name="Moreira D."/>
            <person name="Rodriguez-Valera F."/>
        </authorList>
    </citation>
    <scope>NUCLEOTIDE SEQUENCE</scope>
</reference>
<evidence type="ECO:0000256" key="1">
    <source>
        <dbReference type="SAM" id="MobiDB-lite"/>
    </source>
</evidence>
<proteinExistence type="predicted"/>
<protein>
    <submittedName>
        <fullName evidence="2">Uncharacterized protein</fullName>
    </submittedName>
</protein>
<feature type="region of interest" description="Disordered" evidence="1">
    <location>
        <begin position="61"/>
        <end position="83"/>
    </location>
</feature>
<sequence length="157" mass="17799">MSGVNHGIPEVNSSVEDKLLFLQENMVNFVNQYNLPLVEVSLVLSKYIKILSKSLESEAKKENETIPDSVMSPFPVKDSTQSSNISSFPLETILKNVDRDRMDIFDTIIRTVINSTELPFINAITLLRDWESITRNQLSQSTKPGHLFSPIELPEDF</sequence>
<accession>A0A1B1TDX9</accession>
<reference evidence="2" key="1">
    <citation type="submission" date="2014-11" db="EMBL/GenBank/DDBJ databases">
        <authorList>
            <person name="Zhu J."/>
            <person name="Qi W."/>
            <person name="Song R."/>
        </authorList>
    </citation>
    <scope>NUCLEOTIDE SEQUENCE</scope>
</reference>
<organism evidence="2">
    <name type="scientific">uncultured Poseidoniia archaeon</name>
    <dbReference type="NCBI Taxonomy" id="1697135"/>
    <lineage>
        <taxon>Archaea</taxon>
        <taxon>Methanobacteriati</taxon>
        <taxon>Thermoplasmatota</taxon>
        <taxon>Candidatus Poseidoniia</taxon>
        <taxon>environmental samples</taxon>
    </lineage>
</organism>
<dbReference type="EMBL" id="KP211890">
    <property type="protein sequence ID" value="ANV80497.1"/>
    <property type="molecule type" value="Genomic_DNA"/>
</dbReference>